<name>A0AAX6DMT6_IRIPA</name>
<proteinExistence type="predicted"/>
<comment type="caution">
    <text evidence="1">The sequence shown here is derived from an EMBL/GenBank/DDBJ whole genome shotgun (WGS) entry which is preliminary data.</text>
</comment>
<protein>
    <submittedName>
        <fullName evidence="1">L-arabinokinase isoform X2</fullName>
    </submittedName>
</protein>
<dbReference type="Proteomes" id="UP001140949">
    <property type="component" value="Unassembled WGS sequence"/>
</dbReference>
<reference evidence="1" key="2">
    <citation type="submission" date="2023-04" db="EMBL/GenBank/DDBJ databases">
        <authorList>
            <person name="Bruccoleri R.E."/>
            <person name="Oakeley E.J."/>
            <person name="Faust A.-M."/>
            <person name="Dessus-Babus S."/>
            <person name="Altorfer M."/>
            <person name="Burckhardt D."/>
            <person name="Oertli M."/>
            <person name="Naumann U."/>
            <person name="Petersen F."/>
            <person name="Wong J."/>
        </authorList>
    </citation>
    <scope>NUCLEOTIDE SEQUENCE</scope>
    <source>
        <strain evidence="1">GSM-AAB239-AS_SAM_17_03QT</strain>
        <tissue evidence="1">Leaf</tissue>
    </source>
</reference>
<gene>
    <name evidence="1" type="ORF">M6B38_111040</name>
</gene>
<reference evidence="1" key="1">
    <citation type="journal article" date="2023" name="GigaByte">
        <title>Genome assembly of the bearded iris, Iris pallida Lam.</title>
        <authorList>
            <person name="Bruccoleri R.E."/>
            <person name="Oakeley E.J."/>
            <person name="Faust A.M.E."/>
            <person name="Altorfer M."/>
            <person name="Dessus-Babus S."/>
            <person name="Burckhardt D."/>
            <person name="Oertli M."/>
            <person name="Naumann U."/>
            <person name="Petersen F."/>
            <person name="Wong J."/>
        </authorList>
    </citation>
    <scope>NUCLEOTIDE SEQUENCE</scope>
    <source>
        <strain evidence="1">GSM-AAB239-AS_SAM_17_03QT</strain>
    </source>
</reference>
<accession>A0AAX6DMT6</accession>
<dbReference type="EMBL" id="JANAVB010043219">
    <property type="protein sequence ID" value="KAJ6793110.1"/>
    <property type="molecule type" value="Genomic_DNA"/>
</dbReference>
<organism evidence="1 2">
    <name type="scientific">Iris pallida</name>
    <name type="common">Sweet iris</name>
    <dbReference type="NCBI Taxonomy" id="29817"/>
    <lineage>
        <taxon>Eukaryota</taxon>
        <taxon>Viridiplantae</taxon>
        <taxon>Streptophyta</taxon>
        <taxon>Embryophyta</taxon>
        <taxon>Tracheophyta</taxon>
        <taxon>Spermatophyta</taxon>
        <taxon>Magnoliopsida</taxon>
        <taxon>Liliopsida</taxon>
        <taxon>Asparagales</taxon>
        <taxon>Iridaceae</taxon>
        <taxon>Iridoideae</taxon>
        <taxon>Irideae</taxon>
        <taxon>Iris</taxon>
    </lineage>
</organism>
<sequence>MLQFLKLDLMHGAFDSTDVMPIIEACHVVVQRNHPSKHNLWKHVQAQQQAKGLGPVSALQIIMVCYRGGRGRRVTRSARNGDDAELCYNSYYDPELYPVVLSESPQEDDGTEADR</sequence>
<keyword evidence="2" id="KW-1185">Reference proteome</keyword>
<dbReference type="AlphaFoldDB" id="A0AAX6DMT6"/>
<evidence type="ECO:0000313" key="1">
    <source>
        <dbReference type="EMBL" id="KAJ6793110.1"/>
    </source>
</evidence>
<evidence type="ECO:0000313" key="2">
    <source>
        <dbReference type="Proteomes" id="UP001140949"/>
    </source>
</evidence>